<gene>
    <name evidence="2" type="ORF">OH818_24645</name>
</gene>
<reference evidence="2" key="1">
    <citation type="submission" date="2022-12" db="EMBL/GenBank/DDBJ databases">
        <title>Jiella pelagia sp. nov., isolated from phosphonate enriched culture of Northwest Pacific surface seawater.</title>
        <authorList>
            <person name="Shin D.Y."/>
            <person name="Hwang C.Y."/>
        </authorList>
    </citation>
    <scope>NUCLEOTIDE SEQUENCE</scope>
    <source>
        <strain evidence="2">HL-NP1</strain>
    </source>
</reference>
<evidence type="ECO:0000256" key="1">
    <source>
        <dbReference type="SAM" id="MobiDB-lite"/>
    </source>
</evidence>
<proteinExistence type="predicted"/>
<protein>
    <submittedName>
        <fullName evidence="2">Uncharacterized protein</fullName>
    </submittedName>
</protein>
<accession>A0ABY7BXN7</accession>
<feature type="region of interest" description="Disordered" evidence="1">
    <location>
        <begin position="287"/>
        <end position="331"/>
    </location>
</feature>
<dbReference type="EMBL" id="CP114029">
    <property type="protein sequence ID" value="WAP68463.1"/>
    <property type="molecule type" value="Genomic_DNA"/>
</dbReference>
<organism evidence="2 3">
    <name type="scientific">Jiella pelagia</name>
    <dbReference type="NCBI Taxonomy" id="2986949"/>
    <lineage>
        <taxon>Bacteria</taxon>
        <taxon>Pseudomonadati</taxon>
        <taxon>Pseudomonadota</taxon>
        <taxon>Alphaproteobacteria</taxon>
        <taxon>Hyphomicrobiales</taxon>
        <taxon>Aurantimonadaceae</taxon>
        <taxon>Jiella</taxon>
    </lineage>
</organism>
<keyword evidence="3" id="KW-1185">Reference proteome</keyword>
<evidence type="ECO:0000313" key="2">
    <source>
        <dbReference type="EMBL" id="WAP68463.1"/>
    </source>
</evidence>
<sequence>MTVFEYSGLQAERLGFWICKQMWPMDTDPYMFLGRAMQICGKAIFPDDWNGHELHERFRKKPRVDQYPNLTELDRSNARDLIGQFEGLGPPADEGFYPTLGEWKRYCEYDALIADSLVASFERVRTVMSFLQKQIAEGKISSVVREIDGDGQFRSVPIERWRSDSSTAFFIACLMSYEKEVGEASAQVPPAVWTEHPESAAHPERWPHYIFVHRGDLVAVLKREFGHRHTKVERNAPFSEAIEFVKRHVEHWESHGRAGAYRSTRERLEACAVKSNIRPQRIRDIWKPDSSFNRGQNPLIPLEWRRPGPAGPRQDRPDPGRCPLCGDLQRE</sequence>
<dbReference type="RefSeq" id="WP_187389403.1">
    <property type="nucleotide sequence ID" value="NZ_CP114029.1"/>
</dbReference>
<name>A0ABY7BXN7_9HYPH</name>
<dbReference type="Proteomes" id="UP001164020">
    <property type="component" value="Chromosome"/>
</dbReference>
<evidence type="ECO:0000313" key="3">
    <source>
        <dbReference type="Proteomes" id="UP001164020"/>
    </source>
</evidence>